<sequence length="108" mass="12668">EEAENEEEWHQVGGRKMKKRQLEDIQLSVTCGEKFPKQFALAKLMKSNNISGIMRIKFINPYKIHINFRSEQCADKFIECEAFKEKGWKIQKTWEVGVSFGTIKDIDI</sequence>
<organism evidence="1">
    <name type="scientific">Pectinophora gossypiella</name>
    <name type="common">Cotton pink bollworm</name>
    <name type="synonym">Depressaria gossypiella</name>
    <dbReference type="NCBI Taxonomy" id="13191"/>
    <lineage>
        <taxon>Eukaryota</taxon>
        <taxon>Metazoa</taxon>
        <taxon>Ecdysozoa</taxon>
        <taxon>Arthropoda</taxon>
        <taxon>Hexapoda</taxon>
        <taxon>Insecta</taxon>
        <taxon>Pterygota</taxon>
        <taxon>Neoptera</taxon>
        <taxon>Endopterygota</taxon>
        <taxon>Lepidoptera</taxon>
        <taxon>Glossata</taxon>
        <taxon>Ditrysia</taxon>
        <taxon>Gelechioidea</taxon>
        <taxon>Gelechiidae</taxon>
        <taxon>Apatetrinae</taxon>
        <taxon>Pectinophora</taxon>
    </lineage>
</organism>
<gene>
    <name evidence="1" type="ORF">g.16837</name>
</gene>
<feature type="non-terminal residue" evidence="1">
    <location>
        <position position="1"/>
    </location>
</feature>
<evidence type="ECO:0000313" key="1">
    <source>
        <dbReference type="EMBL" id="JAT79583.1"/>
    </source>
</evidence>
<name>A0A1E1VXW2_PECGO</name>
<accession>A0A1E1VXW2</accession>
<dbReference type="AlphaFoldDB" id="A0A1E1VXW2"/>
<dbReference type="EMBL" id="GDQN01011471">
    <property type="protein sequence ID" value="JAT79583.1"/>
    <property type="molecule type" value="Transcribed_RNA"/>
</dbReference>
<reference evidence="1" key="1">
    <citation type="submission" date="2015-09" db="EMBL/GenBank/DDBJ databases">
        <title>De novo assembly of Pectinophora gossypiella (Pink Bollworm) gut transcriptome.</title>
        <authorList>
            <person name="Tassone E.E."/>
        </authorList>
    </citation>
    <scope>NUCLEOTIDE SEQUENCE</scope>
</reference>
<protein>
    <recommendedName>
        <fullName evidence="2">DUF4780 domain-containing protein</fullName>
    </recommendedName>
</protein>
<proteinExistence type="predicted"/>
<feature type="non-terminal residue" evidence="1">
    <location>
        <position position="108"/>
    </location>
</feature>
<evidence type="ECO:0008006" key="2">
    <source>
        <dbReference type="Google" id="ProtNLM"/>
    </source>
</evidence>